<dbReference type="PROSITE" id="PS51857">
    <property type="entry name" value="CSD_2"/>
    <property type="match status" value="1"/>
</dbReference>
<dbReference type="SMART" id="SM00357">
    <property type="entry name" value="CSP"/>
    <property type="match status" value="1"/>
</dbReference>
<feature type="domain" description="CSD" evidence="2">
    <location>
        <begin position="134"/>
        <end position="198"/>
    </location>
</feature>
<feature type="transmembrane region" description="Helical" evidence="1">
    <location>
        <begin position="98"/>
        <end position="121"/>
    </location>
</feature>
<accession>A0A2H9T454</accession>
<dbReference type="InterPro" id="IPR012340">
    <property type="entry name" value="NA-bd_OB-fold"/>
</dbReference>
<dbReference type="InterPro" id="IPR019844">
    <property type="entry name" value="CSD_CS"/>
</dbReference>
<organism evidence="3">
    <name type="scientific">invertebrate metagenome</name>
    <dbReference type="NCBI Taxonomy" id="1711999"/>
    <lineage>
        <taxon>unclassified sequences</taxon>
        <taxon>metagenomes</taxon>
        <taxon>organismal metagenomes</taxon>
    </lineage>
</organism>
<dbReference type="PANTHER" id="PTHR46565:SF20">
    <property type="entry name" value="COLD SHOCK DOMAIN-CONTAINING PROTEIN 4"/>
    <property type="match status" value="1"/>
</dbReference>
<dbReference type="AlphaFoldDB" id="A0A2H9T454"/>
<dbReference type="CDD" id="cd04458">
    <property type="entry name" value="CSP_CDS"/>
    <property type="match status" value="1"/>
</dbReference>
<dbReference type="PANTHER" id="PTHR46565">
    <property type="entry name" value="COLD SHOCK DOMAIN PROTEIN 2"/>
    <property type="match status" value="1"/>
</dbReference>
<dbReference type="InterPro" id="IPR002059">
    <property type="entry name" value="CSP_DNA-bd"/>
</dbReference>
<proteinExistence type="predicted"/>
<dbReference type="Pfam" id="PF00313">
    <property type="entry name" value="CSD"/>
    <property type="match status" value="1"/>
</dbReference>
<comment type="caution">
    <text evidence="3">The sequence shown here is derived from an EMBL/GenBank/DDBJ whole genome shotgun (WGS) entry which is preliminary data.</text>
</comment>
<dbReference type="Gene3D" id="2.40.50.140">
    <property type="entry name" value="Nucleic acid-binding proteins"/>
    <property type="match status" value="1"/>
</dbReference>
<gene>
    <name evidence="3" type="primary">cspA</name>
    <name evidence="3" type="ORF">CI610_03082</name>
</gene>
<reference evidence="3" key="1">
    <citation type="journal article" date="2017" name="Appl. Environ. Microbiol.">
        <title>Molecular characterization of an Endozoicomonas-like organism causing infection in king scallop Pecten maximus L.</title>
        <authorList>
            <person name="Cano I."/>
            <person name="van Aerle R."/>
            <person name="Ross S."/>
            <person name="Verner-Jeffreys D.W."/>
            <person name="Paley R.K."/>
            <person name="Rimmer G."/>
            <person name="Ryder D."/>
            <person name="Hooper P."/>
            <person name="Stone D."/>
            <person name="Feist S.W."/>
        </authorList>
    </citation>
    <scope>NUCLEOTIDE SEQUENCE</scope>
</reference>
<keyword evidence="1" id="KW-0472">Membrane</keyword>
<keyword evidence="1" id="KW-0812">Transmembrane</keyword>
<dbReference type="PROSITE" id="PS00352">
    <property type="entry name" value="CSD_1"/>
    <property type="match status" value="1"/>
</dbReference>
<dbReference type="InterPro" id="IPR011129">
    <property type="entry name" value="CSD"/>
</dbReference>
<sequence length="200" mass="22307">MSNLRFFHVLFGVLSLALLALIHLAFTTPTLNDIRNFALSNEKAVSTLLAITLTHLCLGSYLMPFSSVKRRLQVAGSALILLSTLACYASLMRPFLTFFAYPLISLSTLLLITGTGLHFLINCYHKKTVSASERENGVVKWFNTTKGFGFITRDDGSDVFVHYRSIRGEGHRALYEGQQVEFLVTKKSKGYQAEDVVVFS</sequence>
<evidence type="ECO:0000256" key="1">
    <source>
        <dbReference type="SAM" id="Phobius"/>
    </source>
</evidence>
<evidence type="ECO:0000313" key="3">
    <source>
        <dbReference type="EMBL" id="PJE77989.1"/>
    </source>
</evidence>
<name>A0A2H9T454_9ZZZZ</name>
<feature type="transmembrane region" description="Helical" evidence="1">
    <location>
        <begin position="74"/>
        <end position="92"/>
    </location>
</feature>
<feature type="transmembrane region" description="Helical" evidence="1">
    <location>
        <begin position="43"/>
        <end position="62"/>
    </location>
</feature>
<dbReference type="EMBL" id="NSIT01000303">
    <property type="protein sequence ID" value="PJE77989.1"/>
    <property type="molecule type" value="Genomic_DNA"/>
</dbReference>
<protein>
    <submittedName>
        <fullName evidence="3">Major cold shock protein CspA</fullName>
    </submittedName>
</protein>
<evidence type="ECO:0000259" key="2">
    <source>
        <dbReference type="PROSITE" id="PS51857"/>
    </source>
</evidence>
<dbReference type="GO" id="GO:0003676">
    <property type="term" value="F:nucleic acid binding"/>
    <property type="evidence" value="ECO:0007669"/>
    <property type="project" value="InterPro"/>
</dbReference>
<dbReference type="SUPFAM" id="SSF50249">
    <property type="entry name" value="Nucleic acid-binding proteins"/>
    <property type="match status" value="1"/>
</dbReference>
<keyword evidence="1" id="KW-1133">Transmembrane helix</keyword>
<dbReference type="PRINTS" id="PR00050">
    <property type="entry name" value="COLDSHOCK"/>
</dbReference>